<protein>
    <recommendedName>
        <fullName evidence="5">Proline iminopeptidase</fullName>
        <ecNumber evidence="4">3.4.11.5</ecNumber>
    </recommendedName>
    <alternativeName>
        <fullName evidence="10">Prolyl aminopeptidase</fullName>
    </alternativeName>
</protein>
<feature type="domain" description="AB hydrolase-1" evidence="12">
    <location>
        <begin position="88"/>
        <end position="454"/>
    </location>
</feature>
<keyword evidence="14" id="KW-1185">Reference proteome</keyword>
<dbReference type="PANTHER" id="PTHR43722">
    <property type="entry name" value="PROLINE IMINOPEPTIDASE"/>
    <property type="match status" value="1"/>
</dbReference>
<dbReference type="Gene3D" id="3.40.50.1820">
    <property type="entry name" value="alpha/beta hydrolase"/>
    <property type="match status" value="1"/>
</dbReference>
<evidence type="ECO:0000256" key="5">
    <source>
        <dbReference type="ARBA" id="ARBA00021843"/>
    </source>
</evidence>
<evidence type="ECO:0000256" key="1">
    <source>
        <dbReference type="ARBA" id="ARBA00001585"/>
    </source>
</evidence>
<dbReference type="GO" id="GO:0005737">
    <property type="term" value="C:cytoplasm"/>
    <property type="evidence" value="ECO:0007669"/>
    <property type="project" value="UniProtKB-SubCell"/>
</dbReference>
<feature type="chain" id="PRO_5015580370" description="Proline iminopeptidase" evidence="11">
    <location>
        <begin position="27"/>
        <end position="495"/>
    </location>
</feature>
<dbReference type="InterPro" id="IPR000073">
    <property type="entry name" value="AB_hydrolase_1"/>
</dbReference>
<reference evidence="13 14" key="1">
    <citation type="submission" date="2016-12" db="EMBL/GenBank/DDBJ databases">
        <title>Diversity of luminous bacteria.</title>
        <authorList>
            <person name="Yoshizawa S."/>
            <person name="Kogure K."/>
        </authorList>
    </citation>
    <scope>NUCLEOTIDE SEQUENCE [LARGE SCALE GENOMIC DNA]</scope>
    <source>
        <strain evidence="13 14">SA4-48</strain>
    </source>
</reference>
<keyword evidence="8" id="KW-0645">Protease</keyword>
<dbReference type="InterPro" id="IPR005944">
    <property type="entry name" value="Pro_iminopeptidase"/>
</dbReference>
<evidence type="ECO:0000256" key="4">
    <source>
        <dbReference type="ARBA" id="ARBA00012568"/>
    </source>
</evidence>
<evidence type="ECO:0000256" key="3">
    <source>
        <dbReference type="ARBA" id="ARBA00010088"/>
    </source>
</evidence>
<feature type="signal peptide" evidence="11">
    <location>
        <begin position="1"/>
        <end position="26"/>
    </location>
</feature>
<evidence type="ECO:0000256" key="6">
    <source>
        <dbReference type="ARBA" id="ARBA00022438"/>
    </source>
</evidence>
<evidence type="ECO:0000256" key="9">
    <source>
        <dbReference type="ARBA" id="ARBA00022801"/>
    </source>
</evidence>
<keyword evidence="6" id="KW-0031">Aminopeptidase</keyword>
<dbReference type="SUPFAM" id="SSF53474">
    <property type="entry name" value="alpha/beta-Hydrolases"/>
    <property type="match status" value="1"/>
</dbReference>
<comment type="catalytic activity">
    <reaction evidence="1">
        <text>Release of N-terminal proline from a peptide.</text>
        <dbReference type="EC" id="3.4.11.5"/>
    </reaction>
</comment>
<dbReference type="PRINTS" id="PR00793">
    <property type="entry name" value="PROAMNOPTASE"/>
</dbReference>
<sequence length="495" mass="54761">MELTVKRQLLTLLISLGLMAPNLVSASEPDLEPKLELEACFVLGVKSKVLCGTLDVAENPDVEMSDDNKLSLNVVVLPKIKEQSKELPVMFLAGGPGQAATELANALNMAMSDIRQEHDIILVDQRGTGKSNGLLCDTAEYVDPLVVDTDSLNLQQEVNDCLTSFSDFHLPSYNTYQSIEDFEAVRQALGYQKVHIFGGSYGTRAGFAYLKNHPESIQTATLDSNAPMELIVGFFGKTSERAFDYLVEDCKAHEYCNKSFPNLKQDYLNLLSKLEKPIKQSIYHPITGLKVEIVLTKSKVTETLRSTLYALSSRQLLPYIVNASANGDYRPLAAMISQSSGSDEHAPGSLYTGLTMNIICNEDMPRAVESDFKNDADNYFNGELGFTNFTDVCKYWPKWQAPEDFAEPVTVDVPVLLFSGKYDPVTPPAYGEMADKSLANSKHVVIKNGSHVASLRMCMDAVKDFMQKGSFDEVDFSCAEKSVPNLFFTNLNQLH</sequence>
<dbReference type="AlphaFoldDB" id="A0A2S7UZ43"/>
<dbReference type="InterPro" id="IPR002410">
    <property type="entry name" value="Peptidase_S33"/>
</dbReference>
<dbReference type="InterPro" id="IPR029058">
    <property type="entry name" value="AB_hydrolase_fold"/>
</dbReference>
<keyword evidence="7" id="KW-0963">Cytoplasm</keyword>
<dbReference type="EMBL" id="MSCH01000003">
    <property type="protein sequence ID" value="PQJ55049.1"/>
    <property type="molecule type" value="Genomic_DNA"/>
</dbReference>
<dbReference type="EC" id="3.4.11.5" evidence="4"/>
<accession>A0A2S7UZ43</accession>
<evidence type="ECO:0000256" key="7">
    <source>
        <dbReference type="ARBA" id="ARBA00022490"/>
    </source>
</evidence>
<comment type="caution">
    <text evidence="13">The sequence shown here is derived from an EMBL/GenBank/DDBJ whole genome shotgun (WGS) entry which is preliminary data.</text>
</comment>
<evidence type="ECO:0000259" key="12">
    <source>
        <dbReference type="Pfam" id="PF00561"/>
    </source>
</evidence>
<proteinExistence type="inferred from homology"/>
<evidence type="ECO:0000256" key="8">
    <source>
        <dbReference type="ARBA" id="ARBA00022670"/>
    </source>
</evidence>
<dbReference type="GO" id="GO:0004177">
    <property type="term" value="F:aminopeptidase activity"/>
    <property type="evidence" value="ECO:0007669"/>
    <property type="project" value="UniProtKB-KW"/>
</dbReference>
<name>A0A2S7UZ43_9GAMM</name>
<evidence type="ECO:0000313" key="14">
    <source>
        <dbReference type="Proteomes" id="UP000239007"/>
    </source>
</evidence>
<evidence type="ECO:0000256" key="11">
    <source>
        <dbReference type="SAM" id="SignalP"/>
    </source>
</evidence>
<keyword evidence="11" id="KW-0732">Signal</keyword>
<organism evidence="13 14">
    <name type="scientific">Psychrosphaera saromensis</name>
    <dbReference type="NCBI Taxonomy" id="716813"/>
    <lineage>
        <taxon>Bacteria</taxon>
        <taxon>Pseudomonadati</taxon>
        <taxon>Pseudomonadota</taxon>
        <taxon>Gammaproteobacteria</taxon>
        <taxon>Alteromonadales</taxon>
        <taxon>Pseudoalteromonadaceae</taxon>
        <taxon>Psychrosphaera</taxon>
    </lineage>
</organism>
<dbReference type="GO" id="GO:0006508">
    <property type="term" value="P:proteolysis"/>
    <property type="evidence" value="ECO:0007669"/>
    <property type="project" value="UniProtKB-KW"/>
</dbReference>
<dbReference type="Pfam" id="PF00561">
    <property type="entry name" value="Abhydrolase_1"/>
    <property type="match status" value="1"/>
</dbReference>
<evidence type="ECO:0000313" key="13">
    <source>
        <dbReference type="EMBL" id="PQJ55049.1"/>
    </source>
</evidence>
<evidence type="ECO:0000256" key="10">
    <source>
        <dbReference type="ARBA" id="ARBA00029605"/>
    </source>
</evidence>
<comment type="similarity">
    <text evidence="3">Belongs to the peptidase S33 family.</text>
</comment>
<evidence type="ECO:0000256" key="2">
    <source>
        <dbReference type="ARBA" id="ARBA00004496"/>
    </source>
</evidence>
<gene>
    <name evidence="13" type="ORF">BTO11_16240</name>
</gene>
<dbReference type="PANTHER" id="PTHR43722:SF1">
    <property type="entry name" value="PROLINE IMINOPEPTIDASE"/>
    <property type="match status" value="1"/>
</dbReference>
<comment type="subcellular location">
    <subcellularLocation>
        <location evidence="2">Cytoplasm</location>
    </subcellularLocation>
</comment>
<keyword evidence="9" id="KW-0378">Hydrolase</keyword>
<dbReference type="Proteomes" id="UP000239007">
    <property type="component" value="Unassembled WGS sequence"/>
</dbReference>